<protein>
    <submittedName>
        <fullName evidence="4">Phosphonopyruvate decarboxylase</fullName>
    </submittedName>
</protein>
<dbReference type="InterPro" id="IPR012001">
    <property type="entry name" value="Thiamin_PyroP_enz_TPP-bd_dom"/>
</dbReference>
<dbReference type="PANTHER" id="PTHR42818:SF1">
    <property type="entry name" value="SULFOPYRUVATE DECARBOXYLASE"/>
    <property type="match status" value="1"/>
</dbReference>
<dbReference type="PANTHER" id="PTHR42818">
    <property type="entry name" value="SULFOPYRUVATE DECARBOXYLASE SUBUNIT ALPHA"/>
    <property type="match status" value="1"/>
</dbReference>
<feature type="domain" description="Thiamine pyrophosphate enzyme N-terminal TPP-binding" evidence="3">
    <location>
        <begin position="17"/>
        <end position="110"/>
    </location>
</feature>
<keyword evidence="2" id="KW-0456">Lyase</keyword>
<proteinExistence type="predicted"/>
<gene>
    <name evidence="4" type="ORF">KO353_05970</name>
</gene>
<accession>A0A975YKH0</accession>
<dbReference type="Proteomes" id="UP000694001">
    <property type="component" value="Chromosome"/>
</dbReference>
<evidence type="ECO:0000256" key="2">
    <source>
        <dbReference type="ARBA" id="ARBA00023239"/>
    </source>
</evidence>
<sequence>MSDATAPADTSTAAWKDAVFAALKGTGVTIVNYVPDAGHARLISLAEADPEITTVVLTTEEEGVAASAGAWLGGARAVLLMQSSGVGNCINMLSLVEACRFPMLMLVTMRGEWAEFNPWQVPMSRATETVLAAMGVRVVRVERAEEAAEVVSAAADLAYGSEQAVAVLFAQRLIGRKVWK</sequence>
<keyword evidence="5" id="KW-1185">Reference proteome</keyword>
<keyword evidence="1" id="KW-0210">Decarboxylase</keyword>
<dbReference type="Pfam" id="PF02776">
    <property type="entry name" value="TPP_enzyme_N"/>
    <property type="match status" value="1"/>
</dbReference>
<dbReference type="InterPro" id="IPR051818">
    <property type="entry name" value="TPP_dependent_decarboxylase"/>
</dbReference>
<dbReference type="CDD" id="cd07035">
    <property type="entry name" value="TPP_PYR_POX_like"/>
    <property type="match status" value="1"/>
</dbReference>
<name>A0A975YKH0_9PROT</name>
<dbReference type="RefSeq" id="WP_218286802.1">
    <property type="nucleotide sequence ID" value="NZ_CP076448.1"/>
</dbReference>
<reference evidence="4" key="1">
    <citation type="submission" date="2021-06" db="EMBL/GenBank/DDBJ databases">
        <title>Elioraea tepida, sp. nov., a moderately thermophilic aerobic anoxygenic phototrophic bacterium isolated from an alkaline siliceous hot spring mat community in Yellowstone National Park, WY, USA.</title>
        <authorList>
            <person name="Saini M.K."/>
            <person name="Yoshida S."/>
            <person name="Sebastian A."/>
            <person name="Hirose S."/>
            <person name="Hara E."/>
            <person name="Tamaki H."/>
            <person name="Soulier N.T."/>
            <person name="Albert I."/>
            <person name="Hanada S."/>
            <person name="Bryant D.A."/>
            <person name="Tank M."/>
        </authorList>
    </citation>
    <scope>NUCLEOTIDE SEQUENCE</scope>
    <source>
        <strain evidence="4">MS-P2</strain>
    </source>
</reference>
<dbReference type="KEGG" id="elio:KO353_05970"/>
<evidence type="ECO:0000259" key="3">
    <source>
        <dbReference type="Pfam" id="PF02776"/>
    </source>
</evidence>
<dbReference type="EMBL" id="CP076448">
    <property type="protein sequence ID" value="QXM25750.1"/>
    <property type="molecule type" value="Genomic_DNA"/>
</dbReference>
<organism evidence="4 5">
    <name type="scientific">Elioraea tepida</name>
    <dbReference type="NCBI Taxonomy" id="2843330"/>
    <lineage>
        <taxon>Bacteria</taxon>
        <taxon>Pseudomonadati</taxon>
        <taxon>Pseudomonadota</taxon>
        <taxon>Alphaproteobacteria</taxon>
        <taxon>Acetobacterales</taxon>
        <taxon>Elioraeaceae</taxon>
        <taxon>Elioraea</taxon>
    </lineage>
</organism>
<dbReference type="AlphaFoldDB" id="A0A975YKH0"/>
<evidence type="ECO:0000313" key="5">
    <source>
        <dbReference type="Proteomes" id="UP000694001"/>
    </source>
</evidence>
<evidence type="ECO:0000256" key="1">
    <source>
        <dbReference type="ARBA" id="ARBA00022793"/>
    </source>
</evidence>
<dbReference type="GO" id="GO:0030976">
    <property type="term" value="F:thiamine pyrophosphate binding"/>
    <property type="evidence" value="ECO:0007669"/>
    <property type="project" value="InterPro"/>
</dbReference>
<dbReference type="GO" id="GO:0016831">
    <property type="term" value="F:carboxy-lyase activity"/>
    <property type="evidence" value="ECO:0007669"/>
    <property type="project" value="UniProtKB-KW"/>
</dbReference>
<evidence type="ECO:0000313" key="4">
    <source>
        <dbReference type="EMBL" id="QXM25750.1"/>
    </source>
</evidence>